<dbReference type="Proteomes" id="UP001143910">
    <property type="component" value="Unassembled WGS sequence"/>
</dbReference>
<comment type="caution">
    <text evidence="1">The sequence shown here is derived from an EMBL/GenBank/DDBJ whole genome shotgun (WGS) entry which is preliminary data.</text>
</comment>
<gene>
    <name evidence="1" type="ORF">NQ176_g1575</name>
</gene>
<name>A0ACC1NTB8_9HYPO</name>
<accession>A0ACC1NTB8</accession>
<reference evidence="1" key="1">
    <citation type="submission" date="2022-08" db="EMBL/GenBank/DDBJ databases">
        <title>Genome Sequence of Lecanicillium fungicola.</title>
        <authorList>
            <person name="Buettner E."/>
        </authorList>
    </citation>
    <scope>NUCLEOTIDE SEQUENCE</scope>
    <source>
        <strain evidence="1">Babe33</strain>
    </source>
</reference>
<proteinExistence type="predicted"/>
<sequence>MQMLGFTAFRAITAASWTTIIFLVLITPLVVIHETVPTPNDAEYPSVNLTQAWADLVQLTRYYHPFNSRGNDETREFLLQRVRAILAANVADESRVALFDDQSSNLTAWQGAGSDAVGVYYEGNNLVVYIRGKTDPEGDWWRHHQERDNLDSHGVLVNAHFDSASTSYGATDAGMGAVTVLQLINYFTAPGNQPTRGIVALLNNNEEDYAWGARAFASSPLMPFCDVFLNLEGAGAGGRATVFRATDVEIMRSLSGAPHPSSNSVSSDLWDSGVVRSGTDYSVFTMDFDMRGMDMAFFHRRARYHTNQDDARHTSPEALWHMLSNSIHILTQLSSSDSGSVPRSTGVWFDIFGKGFVSFGLRSMFAWTLTLLLIGPLIVMGFAYALFRVNKPRLIWTTKANMIKDIFAFPCALAVAVLSLYACSALLIAINPHVMQDHQYSVWAMFLLVTYLSIWVISSQGSDDTSLRRHISILWLFIIAWICLAVTAVREQAYHSAITYGFILSFPLIFICVLITIFELLSPLPDESYSDSTTHNGTAATQTHRMFTEGERGELETDDNLTNETTPLLGARATTPMVKYRHLLNSLWLVQLFLLVPANVMIFGQIALLLVSGTAETGVEDVNLWTPFKLVAVFSFVLLLPMSPFIYRVHRAIPATLVVFLIFMTIFNLVVFPFSADARCKIFMQQRVDLDTGESRLYYKGPERYIRHIVSHLPSAMGKEVSCTAVVPERPDLLLCSYDGNNVFSNVVKKAPNKGSRGTQSPDWIEVKASSTKEKPRKASIKIDALESRTCGLELSANITSFKVRGGSGSDGSFGDAPKSGFSHITLYRRNWDNPWLVDIASDDADLQGLEGRVFCNWDDVNSPGVIPAYDENLQYGLDWVAVTKLTTGILQGTKQFRITASDR</sequence>
<keyword evidence="2" id="KW-1185">Reference proteome</keyword>
<protein>
    <submittedName>
        <fullName evidence="1">Uncharacterized protein</fullName>
    </submittedName>
</protein>
<evidence type="ECO:0000313" key="2">
    <source>
        <dbReference type="Proteomes" id="UP001143910"/>
    </source>
</evidence>
<evidence type="ECO:0000313" key="1">
    <source>
        <dbReference type="EMBL" id="KAJ2982159.1"/>
    </source>
</evidence>
<organism evidence="1 2">
    <name type="scientific">Zarea fungicola</name>
    <dbReference type="NCBI Taxonomy" id="93591"/>
    <lineage>
        <taxon>Eukaryota</taxon>
        <taxon>Fungi</taxon>
        <taxon>Dikarya</taxon>
        <taxon>Ascomycota</taxon>
        <taxon>Pezizomycotina</taxon>
        <taxon>Sordariomycetes</taxon>
        <taxon>Hypocreomycetidae</taxon>
        <taxon>Hypocreales</taxon>
        <taxon>Cordycipitaceae</taxon>
        <taxon>Zarea</taxon>
    </lineage>
</organism>
<dbReference type="EMBL" id="JANJQO010000091">
    <property type="protein sequence ID" value="KAJ2982159.1"/>
    <property type="molecule type" value="Genomic_DNA"/>
</dbReference>